<dbReference type="EMBL" id="MT143019">
    <property type="protein sequence ID" value="QJA91860.1"/>
    <property type="molecule type" value="Genomic_DNA"/>
</dbReference>
<gene>
    <name evidence="1" type="ORF">MM415A02536_0002</name>
    <name evidence="2" type="ORF">MM415B03240_0010</name>
</gene>
<proteinExistence type="predicted"/>
<protein>
    <submittedName>
        <fullName evidence="1">Uncharacterized protein</fullName>
    </submittedName>
</protein>
<evidence type="ECO:0000313" key="1">
    <source>
        <dbReference type="EMBL" id="QJA72967.1"/>
    </source>
</evidence>
<accession>A0A6M3JWE7</accession>
<sequence>MQITFRATTAAVGTEDTAITTGTVHVLPIWAPPIEYIADNTTGPYLALLTKQTTGTNLVRMRSVRVLAYGRRPTLYSGRECITLDRAVTTTTAALRRYITLSYRAVGEISRP</sequence>
<organism evidence="1">
    <name type="scientific">viral metagenome</name>
    <dbReference type="NCBI Taxonomy" id="1070528"/>
    <lineage>
        <taxon>unclassified sequences</taxon>
        <taxon>metagenomes</taxon>
        <taxon>organismal metagenomes</taxon>
    </lineage>
</organism>
<name>A0A6M3JWE7_9ZZZZ</name>
<dbReference type="AlphaFoldDB" id="A0A6M3JWE7"/>
<dbReference type="EMBL" id="MT141992">
    <property type="protein sequence ID" value="QJA72967.1"/>
    <property type="molecule type" value="Genomic_DNA"/>
</dbReference>
<evidence type="ECO:0000313" key="2">
    <source>
        <dbReference type="EMBL" id="QJA91860.1"/>
    </source>
</evidence>
<reference evidence="1" key="1">
    <citation type="submission" date="2020-03" db="EMBL/GenBank/DDBJ databases">
        <title>The deep terrestrial virosphere.</title>
        <authorList>
            <person name="Holmfeldt K."/>
            <person name="Nilsson E."/>
            <person name="Simone D."/>
            <person name="Lopez-Fernandez M."/>
            <person name="Wu X."/>
            <person name="de Brujin I."/>
            <person name="Lundin D."/>
            <person name="Andersson A."/>
            <person name="Bertilsson S."/>
            <person name="Dopson M."/>
        </authorList>
    </citation>
    <scope>NUCLEOTIDE SEQUENCE</scope>
    <source>
        <strain evidence="1">MM415A02536</strain>
        <strain evidence="2">MM415B03240</strain>
    </source>
</reference>